<comment type="subcellular location">
    <subcellularLocation>
        <location evidence="1">Endoplasmic reticulum membrane</location>
        <topology evidence="1">Single-pass membrane protein</topology>
    </subcellularLocation>
</comment>
<evidence type="ECO:0000256" key="4">
    <source>
        <dbReference type="ARBA" id="ARBA00022692"/>
    </source>
</evidence>
<comment type="caution">
    <text evidence="9">The sequence shown here is derived from an EMBL/GenBank/DDBJ whole genome shotgun (WGS) entry which is preliminary data.</text>
</comment>
<feature type="transmembrane region" description="Helical" evidence="8">
    <location>
        <begin position="27"/>
        <end position="50"/>
    </location>
</feature>
<proteinExistence type="inferred from homology"/>
<dbReference type="GO" id="GO:0043541">
    <property type="term" value="C:UDP-N-acetylglucosamine transferase complex"/>
    <property type="evidence" value="ECO:0007669"/>
    <property type="project" value="TreeGrafter"/>
</dbReference>
<evidence type="ECO:0000256" key="8">
    <source>
        <dbReference type="SAM" id="Phobius"/>
    </source>
</evidence>
<reference evidence="9" key="1">
    <citation type="submission" date="2020-10" db="EMBL/GenBank/DDBJ databases">
        <title>Unveiling of a novel bifunctional photoreceptor, Dualchrome1, isolated from a cosmopolitan green alga.</title>
        <authorList>
            <person name="Suzuki S."/>
            <person name="Kawachi M."/>
        </authorList>
    </citation>
    <scope>NUCLEOTIDE SEQUENCE</scope>
    <source>
        <strain evidence="9">NIES 2893</strain>
    </source>
</reference>
<evidence type="ECO:0000256" key="1">
    <source>
        <dbReference type="ARBA" id="ARBA00004389"/>
    </source>
</evidence>
<dbReference type="AlphaFoldDB" id="A0A830HVQ1"/>
<organism evidence="9 10">
    <name type="scientific">Pycnococcus provasolii</name>
    <dbReference type="NCBI Taxonomy" id="41880"/>
    <lineage>
        <taxon>Eukaryota</taxon>
        <taxon>Viridiplantae</taxon>
        <taxon>Chlorophyta</taxon>
        <taxon>Pseudoscourfieldiophyceae</taxon>
        <taxon>Pseudoscourfieldiales</taxon>
        <taxon>Pycnococcaceae</taxon>
        <taxon>Pycnococcus</taxon>
    </lineage>
</organism>
<dbReference type="GO" id="GO:0004577">
    <property type="term" value="F:N-acetylglucosaminyldiphosphodolichol N-acetylglucosaminyltransferase activity"/>
    <property type="evidence" value="ECO:0007669"/>
    <property type="project" value="TreeGrafter"/>
</dbReference>
<dbReference type="Pfam" id="PF08660">
    <property type="entry name" value="Alg14"/>
    <property type="match status" value="1"/>
</dbReference>
<dbReference type="InterPro" id="IPR013969">
    <property type="entry name" value="Oligosacch_biosynth_Alg14"/>
</dbReference>
<keyword evidence="5" id="KW-0256">Endoplasmic reticulum</keyword>
<gene>
    <name evidence="9" type="ORF">PPROV_000976800</name>
</gene>
<dbReference type="EMBL" id="BNJQ01000032">
    <property type="protein sequence ID" value="GHP11038.1"/>
    <property type="molecule type" value="Genomic_DNA"/>
</dbReference>
<dbReference type="GO" id="GO:0006488">
    <property type="term" value="P:dolichol-linked oligosaccharide biosynthetic process"/>
    <property type="evidence" value="ECO:0007669"/>
    <property type="project" value="InterPro"/>
</dbReference>
<dbReference type="PANTHER" id="PTHR12154:SF4">
    <property type="entry name" value="UDP-N-ACETYLGLUCOSAMINE TRANSFERASE SUBUNIT ALG14 HOMOLOG"/>
    <property type="match status" value="1"/>
</dbReference>
<name>A0A830HVQ1_9CHLO</name>
<keyword evidence="10" id="KW-1185">Reference proteome</keyword>
<dbReference type="Proteomes" id="UP000660262">
    <property type="component" value="Unassembled WGS sequence"/>
</dbReference>
<evidence type="ECO:0000313" key="9">
    <source>
        <dbReference type="EMBL" id="GHP11038.1"/>
    </source>
</evidence>
<evidence type="ECO:0000256" key="5">
    <source>
        <dbReference type="ARBA" id="ARBA00022824"/>
    </source>
</evidence>
<evidence type="ECO:0000256" key="3">
    <source>
        <dbReference type="ARBA" id="ARBA00017467"/>
    </source>
</evidence>
<evidence type="ECO:0000313" key="10">
    <source>
        <dbReference type="Proteomes" id="UP000660262"/>
    </source>
</evidence>
<evidence type="ECO:0000256" key="6">
    <source>
        <dbReference type="ARBA" id="ARBA00022989"/>
    </source>
</evidence>
<sequence>MALSSWLYSIVPRDHYLGEVSSWKPYLNIYVTTLLLFATIVSFLYAYFVSLTALNWPPVTKTIGDRHRPYALMVVLGAGGHTAELMPLVRALTEPEPRSTKPKYVDRTYVHAFTDVLAPKRALAFEQERNSHPDEFRIVAIPRAREVGQSYFSSIASTLKAMWWCFSLLSKHPPDLLLCNGPGTCVPVVMAAALVRIGLIGWRMPSRAARIVYVESAARVNALSLTGNVLHVTRLADRIYVQWESLADPENDIFYVGRLV</sequence>
<dbReference type="PANTHER" id="PTHR12154">
    <property type="entry name" value="GLYCOSYL TRANSFERASE-RELATED"/>
    <property type="match status" value="1"/>
</dbReference>
<keyword evidence="4 8" id="KW-0812">Transmembrane</keyword>
<evidence type="ECO:0000256" key="2">
    <source>
        <dbReference type="ARBA" id="ARBA00009731"/>
    </source>
</evidence>
<dbReference type="Gene3D" id="3.40.50.2000">
    <property type="entry name" value="Glycogen Phosphorylase B"/>
    <property type="match status" value="1"/>
</dbReference>
<keyword evidence="6 8" id="KW-1133">Transmembrane helix</keyword>
<protein>
    <recommendedName>
        <fullName evidence="3">UDP-N-acetylglucosamine transferase subunit ALG14</fullName>
    </recommendedName>
</protein>
<evidence type="ECO:0000256" key="7">
    <source>
        <dbReference type="ARBA" id="ARBA00023136"/>
    </source>
</evidence>
<accession>A0A830HVQ1</accession>
<dbReference type="OrthoDB" id="17098at2759"/>
<comment type="similarity">
    <text evidence="2">Belongs to the ALG14 family.</text>
</comment>
<keyword evidence="7 8" id="KW-0472">Membrane</keyword>